<dbReference type="InterPro" id="IPR030379">
    <property type="entry name" value="G_SEPTIN_dom"/>
</dbReference>
<dbReference type="PIRSF" id="PIRSF006698">
    <property type="entry name" value="Septin"/>
    <property type="match status" value="1"/>
</dbReference>
<gene>
    <name evidence="4" type="primary">CDC11</name>
    <name evidence="4" type="ORF">EHP00_637</name>
</gene>
<name>A0A1W0E8J7_9MICR</name>
<dbReference type="Proteomes" id="UP000192758">
    <property type="component" value="Unassembled WGS sequence"/>
</dbReference>
<dbReference type="SUPFAM" id="SSF52540">
    <property type="entry name" value="P-loop containing nucleoside triphosphate hydrolases"/>
    <property type="match status" value="1"/>
</dbReference>
<dbReference type="AlphaFoldDB" id="A0A1W0E8J7"/>
<dbReference type="InterPro" id="IPR027417">
    <property type="entry name" value="P-loop_NTPase"/>
</dbReference>
<protein>
    <submittedName>
        <fullName evidence="4">CDC11</fullName>
    </submittedName>
</protein>
<dbReference type="STRING" id="646526.A0A1W0E8J7"/>
<accession>A0A1W0E8J7</accession>
<evidence type="ECO:0000313" key="4">
    <source>
        <dbReference type="EMBL" id="OQS55561.1"/>
    </source>
</evidence>
<keyword evidence="2" id="KW-0342">GTP-binding</keyword>
<dbReference type="GO" id="GO:0005525">
    <property type="term" value="F:GTP binding"/>
    <property type="evidence" value="ECO:0007669"/>
    <property type="project" value="UniProtKB-KW"/>
</dbReference>
<dbReference type="InterPro" id="IPR016491">
    <property type="entry name" value="Septin"/>
</dbReference>
<evidence type="ECO:0000313" key="5">
    <source>
        <dbReference type="Proteomes" id="UP000192758"/>
    </source>
</evidence>
<dbReference type="VEuPathDB" id="MicrosporidiaDB:EHP00_637"/>
<evidence type="ECO:0000256" key="1">
    <source>
        <dbReference type="ARBA" id="ARBA00022741"/>
    </source>
</evidence>
<dbReference type="Pfam" id="PF00735">
    <property type="entry name" value="Septin"/>
    <property type="match status" value="1"/>
</dbReference>
<organism evidence="4 5">
    <name type="scientific">Ecytonucleospora hepatopenaei</name>
    <dbReference type="NCBI Taxonomy" id="646526"/>
    <lineage>
        <taxon>Eukaryota</taxon>
        <taxon>Fungi</taxon>
        <taxon>Fungi incertae sedis</taxon>
        <taxon>Microsporidia</taxon>
        <taxon>Enterocytozoonidae</taxon>
        <taxon>Ecytonucleospora</taxon>
    </lineage>
</organism>
<feature type="domain" description="Septin-type G" evidence="3">
    <location>
        <begin position="1"/>
        <end position="256"/>
    </location>
</feature>
<evidence type="ECO:0000256" key="2">
    <source>
        <dbReference type="ARBA" id="ARBA00023134"/>
    </source>
</evidence>
<keyword evidence="1" id="KW-0547">Nucleotide-binding</keyword>
<dbReference type="PROSITE" id="PS51719">
    <property type="entry name" value="G_SEPTIN"/>
    <property type="match status" value="1"/>
</dbReference>
<dbReference type="EMBL" id="MNPJ01000007">
    <property type="protein sequence ID" value="OQS55561.1"/>
    <property type="molecule type" value="Genomic_DNA"/>
</dbReference>
<keyword evidence="5" id="KW-1185">Reference proteome</keyword>
<dbReference type="Gene3D" id="3.40.50.300">
    <property type="entry name" value="P-loop containing nucleotide triphosphate hydrolases"/>
    <property type="match status" value="1"/>
</dbReference>
<dbReference type="GO" id="GO:0032156">
    <property type="term" value="C:septin cytoskeleton"/>
    <property type="evidence" value="ECO:0007669"/>
    <property type="project" value="UniProtKB-ARBA"/>
</dbReference>
<dbReference type="OrthoDB" id="416553at2759"/>
<evidence type="ECO:0000259" key="3">
    <source>
        <dbReference type="PROSITE" id="PS51719"/>
    </source>
</evidence>
<sequence length="265" mass="30361">MNKQPSRFTIMAAGAKRSGKSQFFNNIVGKNIIPNDSPNDINVYMLNLDCEGVMQKITFVDTPGFGDKDTETIQNNIVDFIKDQFDQYMEEESKIRRNPKYEDTRVHCLLYFLPATGYGLKQSDLIFLEKVKNLVNIIPVISKADGLTPEDKEEYKKFVKNQFEMYSIPVFDLENHELLLDDVADLNLNSHVPFAVINGEDEKIKNINGLTIEVDNPNFNDLSVLREILLSSHLDAFIDVTSTVLYENYRTNALESALNDNKRNY</sequence>
<comment type="caution">
    <text evidence="4">The sequence shown here is derived from an EMBL/GenBank/DDBJ whole genome shotgun (WGS) entry which is preliminary data.</text>
</comment>
<dbReference type="GO" id="GO:0005938">
    <property type="term" value="C:cell cortex"/>
    <property type="evidence" value="ECO:0007669"/>
    <property type="project" value="UniProtKB-ARBA"/>
</dbReference>
<dbReference type="PANTHER" id="PTHR18884">
    <property type="entry name" value="SEPTIN"/>
    <property type="match status" value="1"/>
</dbReference>
<reference evidence="4 5" key="1">
    <citation type="journal article" date="2017" name="Environ. Microbiol.">
        <title>Decay of the glycolytic pathway and adaptation to intranuclear parasitism within Enterocytozoonidae microsporidia.</title>
        <authorList>
            <person name="Wiredu Boakye D."/>
            <person name="Jaroenlak P."/>
            <person name="Prachumwat A."/>
            <person name="Williams T.A."/>
            <person name="Bateman K.S."/>
            <person name="Itsathitphaisarn O."/>
            <person name="Sritunyalucksana K."/>
            <person name="Paszkiewicz K.H."/>
            <person name="Moore K.A."/>
            <person name="Stentiford G.D."/>
            <person name="Williams B.A."/>
        </authorList>
    </citation>
    <scope>NUCLEOTIDE SEQUENCE [LARGE SCALE GENOMIC DNA]</scope>
    <source>
        <strain evidence="4 5">TH1</strain>
    </source>
</reference>
<proteinExistence type="predicted"/>